<dbReference type="Pfam" id="PF08855">
    <property type="entry name" value="DUF1825"/>
    <property type="match status" value="1"/>
</dbReference>
<name>A0A383B7X8_9ZZZZ</name>
<gene>
    <name evidence="1" type="ORF">METZ01_LOCUS468797</name>
</gene>
<dbReference type="InterPro" id="IPR014954">
    <property type="entry name" value="DUF1825"/>
</dbReference>
<evidence type="ECO:0000313" key="1">
    <source>
        <dbReference type="EMBL" id="SVE15943.1"/>
    </source>
</evidence>
<reference evidence="1" key="1">
    <citation type="submission" date="2018-05" db="EMBL/GenBank/DDBJ databases">
        <authorList>
            <person name="Lanie J.A."/>
            <person name="Ng W.-L."/>
            <person name="Kazmierczak K.M."/>
            <person name="Andrzejewski T.M."/>
            <person name="Davidsen T.M."/>
            <person name="Wayne K.J."/>
            <person name="Tettelin H."/>
            <person name="Glass J.I."/>
            <person name="Rusch D."/>
            <person name="Podicherti R."/>
            <person name="Tsui H.-C.T."/>
            <person name="Winkler M.E."/>
        </authorList>
    </citation>
    <scope>NUCLEOTIDE SEQUENCE</scope>
</reference>
<proteinExistence type="predicted"/>
<sequence length="77" mass="8861">MSREDKLDHIEKLTNLLEKQRLMYTRISLSNDPEAIELKEHLEKSVQLLGFPEGTDMTLLFSGMSHTIDSLKTQLDS</sequence>
<accession>A0A383B7X8</accession>
<protein>
    <submittedName>
        <fullName evidence="1">Uncharacterized protein</fullName>
    </submittedName>
</protein>
<dbReference type="EMBL" id="UINC01198124">
    <property type="protein sequence ID" value="SVE15943.1"/>
    <property type="molecule type" value="Genomic_DNA"/>
</dbReference>
<organism evidence="1">
    <name type="scientific">marine metagenome</name>
    <dbReference type="NCBI Taxonomy" id="408172"/>
    <lineage>
        <taxon>unclassified sequences</taxon>
        <taxon>metagenomes</taxon>
        <taxon>ecological metagenomes</taxon>
    </lineage>
</organism>
<dbReference type="AlphaFoldDB" id="A0A383B7X8"/>